<feature type="compositionally biased region" description="Basic and acidic residues" evidence="2">
    <location>
        <begin position="1070"/>
        <end position="1079"/>
    </location>
</feature>
<accession>A0A7K9C274</accession>
<feature type="region of interest" description="Disordered" evidence="2">
    <location>
        <begin position="685"/>
        <end position="713"/>
    </location>
</feature>
<sequence length="2371" mass="257567">LYCPWRGQLSIQGHILCNISLRTPYSSTIPAQLPPSLDINYVMGLSDLKKKLPAAAFGKKNYVENEVCFQGIYFSLYEVEISNKDQYKMDQLVKTLKEKDLAIIKYLQDQGVLILLTSSALARDEGFDPTEPISLLALFLFTSSRSLCPRAGKQDPKDGREGCDDGNVSLKIASVLPGLRYALQKASSSSCGDRAGTNRCIKKHFQEYTKLHQNAKPTSGQSNEVPLSSLLPPTKDEWTNPFKKHSGQSFSQLQHYLSDPSSYALELSAALGCLTDAAHSLSYHSETDCKMDFSSAGPTGSSPSHAVAEIKGRSKNPTVGLEQSGEGPLKDVTTASKLWVQQSRRKSSRAVVTSNRKKWSPLKMQMHPMGDSGRNRKATKKMINMTFSFPKKTGITTNSSEPLLKLANLQSPHKRKRGAEVLSAEFVHKTQSEPLQKDTPRPSDLALEAKRQKAQKNPDVRKVSETLRKPEKSKVVKSVSNGPWKLHAKKQEGSEWKEPSALPSDVSSPHRAADSQESESRPGRAADLGLHPKGNDFESHALNLLADLALGSCIPSFIPRDSEMMAVPSSGPPKEQQRQRKHKSLSAVSDHEYYRVEKLAKGVASPSTASPNHNLPPDDKTDLKDLASVPSEKNAEIFSKKNGMSPSPSKPHVLPPNPQVVPPGETQEAAEVNKHSFISAEHSYASQMPEHSKKHLQPRGAPYPGPAPSRNGTRHAQAGPLVGKVLPFRHQQNSSHLQRPFQAVATRRRSSLLPPRLRDNFTKSHTVKVCGESMKVTCHWEAEYLFNLDSRYTNDALEKAVIRALHGPWDPDLPDDMEEMKLILHMWVALFYSKPSKLLSNTRKVVEHSNPKKYVSINSTGEFFELSDDGEDWFGLETCPADSQSDPDQTPRSSLNRSIHDQGPFHPEQNPTDSQTDADGTPGVVTSAVSSSSEELPCEEEQEKPSSTSCPENLSLTECADESLAVKDRQPVVSPEEHLHDISTESQRITAIKEQLKHRARCLFLVSAVSCASSDKISDLCFTGGGDEPQTPKKWDSKTCLSPVGSCIYLPLVTAAQGTGHSLSSSLSRGSEEQPKEGLLDATITPRPSDELSNAGKPLVALGREEPHSQAPNSSTAPQNDGCGEQQESRWAAGTGGCANPPEDMESVEDAGHCMDIEDSSRATSNGQQHVCEPLPLEECPTSAEPDGTSGGDRILQDPFRHPKKEEEEVEEGKNEKEDSEWLPGEMAPSLNALQEPWEASGVDTNGFGLAHAASPAAVESPCDKWLRLLPSQPSLVCGAQWDSVTGSLGPAGETLGAGLEQKEENAAPSAGRRWAPAGSKAAGPARQTLSPDSSSVCLVALDGAAVPGAAPENQEATANIQSPAQSDLGGSSCFSQKCGGDICPDFTLLRAGESNQEGKKVLVEAECSSPSAHHTDVLDESSGVGGGQGLGFFDSTALAGVSEAGESNDVCPSAEKSPKSNKTTTPMVANTLQGPENSLPHLLESEPSSLVAEEMSAMKEHPRQLQSSPNTVHRDSAPASPSQQVPLPHGGDADPQHHSEQREQGPILCQGEKSSEQAGAAEVKKVKGSCQAEPVESSPLDVPMLGDPGLMPPSPPHGQREGQHSIQPGSILRGHPEIHSPNVILAPDGTPGSCCMGQLPAGACSLCASPEGQTGILKKEPILPEDLEEGSSTPLASLPPLEEPPSEPQSVCNQGEHETEGSSMFSGPHHASMEVGEGGVPTVPFPTQALDVQRERSGESLELPDTEDIPEVLPRSKQLLGKDTQEGLSSEDLFGTRSSNSDQEYSGGTSHSLLTARGSYSRRSTAGTRTNCDDSSGSSVCTEAPSEDWSSLETEQDCSWAEDDWPLSPGETSSGHIPPYISIRDSQGVSRDYQNFMVTKWCQEGTGNVQPSERCSHCAGHSHLLRSLMGTGRGLKEVTQHTLDTERLRFHCKLKQVLRSGQPPFSTSKSIFPQAFSPQVTSEAWPVPEAPIPPSPRSRSPLQVTILPSNTWPSRLSRPGPSGWHGDTLCHERNRPRSHTSIQDHAAPFHLSKLSYNSELQDSRGDITLILDEYAELNRVMLGRAEVGSEERGPDPAHQEATGERPETSLPGRMAACEEMIAELCSALRFRLRSLAKEACGQAGMFYLVETSQDPFFARVKTLLKKSGHVEMEPLSFCEGKLPDADRLLIVIRNEDISSHIHNVPCLLKLKHCPNVVFAGVDIPEDLTGHIYQELFHAGGFMVSDKELLETVTLGQLKEVVEVLEKLNRSGRWKWLLHYKERKKLREDGSRVDTSAHRKYLILRSCQDADLIEVLHFHTCDSAECPSSEYLRCLLNLQVQHIGARFAVYLTEKPDCSRELLESRGILVADVSTFLGTMQKVAAPFRPSCW</sequence>
<feature type="compositionally biased region" description="Polar residues" evidence="2">
    <location>
        <begin position="1802"/>
        <end position="1822"/>
    </location>
</feature>
<dbReference type="InterPro" id="IPR022188">
    <property type="entry name" value="TASOR_DUF3715"/>
</dbReference>
<feature type="region of interest" description="Disordered" evidence="2">
    <location>
        <begin position="875"/>
        <end position="953"/>
    </location>
</feature>
<gene>
    <name evidence="6" type="primary">Fam208b</name>
    <name evidence="6" type="ORF">PSIHAE_R02692</name>
</gene>
<feature type="non-terminal residue" evidence="6">
    <location>
        <position position="1"/>
    </location>
</feature>
<dbReference type="Proteomes" id="UP000574528">
    <property type="component" value="Unassembled WGS sequence"/>
</dbReference>
<feature type="compositionally biased region" description="Polar residues" evidence="2">
    <location>
        <begin position="1110"/>
        <end position="1119"/>
    </location>
</feature>
<feature type="compositionally biased region" description="Basic and acidic residues" evidence="2">
    <location>
        <begin position="1195"/>
        <end position="1217"/>
    </location>
</feature>
<feature type="domain" description="TASOR PIN" evidence="5">
    <location>
        <begin position="2221"/>
        <end position="2361"/>
    </location>
</feature>
<name>A0A7K9C274_9PICI</name>
<feature type="compositionally biased region" description="Low complexity" evidence="2">
    <location>
        <begin position="1672"/>
        <end position="1681"/>
    </location>
</feature>
<feature type="compositionally biased region" description="Polar residues" evidence="2">
    <location>
        <begin position="1461"/>
        <end position="1475"/>
    </location>
</feature>
<feature type="region of interest" description="Disordered" evidence="2">
    <location>
        <begin position="1287"/>
        <end position="1332"/>
    </location>
</feature>
<dbReference type="OrthoDB" id="5960959at2759"/>
<feature type="compositionally biased region" description="Basic and acidic residues" evidence="2">
    <location>
        <begin position="616"/>
        <end position="625"/>
    </location>
</feature>
<dbReference type="GO" id="GO:0045814">
    <property type="term" value="P:negative regulation of gene expression, epigenetic"/>
    <property type="evidence" value="ECO:0007669"/>
    <property type="project" value="InterPro"/>
</dbReference>
<dbReference type="PANTHER" id="PTHR16207:SF10">
    <property type="entry name" value="PROTEIN TASOR 2"/>
    <property type="match status" value="1"/>
</dbReference>
<dbReference type="InterPro" id="IPR046432">
    <property type="entry name" value="TASOR"/>
</dbReference>
<evidence type="ECO:0000256" key="2">
    <source>
        <dbReference type="SAM" id="MobiDB-lite"/>
    </source>
</evidence>
<feature type="region of interest" description="Disordered" evidence="2">
    <location>
        <begin position="213"/>
        <end position="242"/>
    </location>
</feature>
<feature type="region of interest" description="Disordered" evidence="2">
    <location>
        <begin position="1445"/>
        <end position="1606"/>
    </location>
</feature>
<feature type="compositionally biased region" description="Polar residues" evidence="2">
    <location>
        <begin position="881"/>
        <end position="897"/>
    </location>
</feature>
<feature type="region of interest" description="Disordered" evidence="2">
    <location>
        <begin position="601"/>
        <end position="625"/>
    </location>
</feature>
<feature type="region of interest" description="Disordered" evidence="2">
    <location>
        <begin position="293"/>
        <end position="335"/>
    </location>
</feature>
<feature type="domain" description="TASOR alpha/beta" evidence="4">
    <location>
        <begin position="2125"/>
        <end position="2217"/>
    </location>
</feature>
<dbReference type="Pfam" id="PF24630">
    <property type="entry name" value="PIN_TASOR"/>
    <property type="match status" value="1"/>
</dbReference>
<feature type="compositionally biased region" description="Polar residues" evidence="2">
    <location>
        <begin position="1777"/>
        <end position="1794"/>
    </location>
</feature>
<feature type="compositionally biased region" description="Low complexity" evidence="2">
    <location>
        <begin position="1476"/>
        <end position="1491"/>
    </location>
</feature>
<feature type="region of interest" description="Disordered" evidence="2">
    <location>
        <begin position="1989"/>
        <end position="2024"/>
    </location>
</feature>
<feature type="region of interest" description="Disordered" evidence="2">
    <location>
        <begin position="1060"/>
        <end position="1147"/>
    </location>
</feature>
<dbReference type="PANTHER" id="PTHR16207">
    <property type="entry name" value="SET DOMAIN-CONTAINING PROTEIN"/>
    <property type="match status" value="1"/>
</dbReference>
<feature type="domain" description="TASOR pseudo-PARP" evidence="3">
    <location>
        <begin position="656"/>
        <end position="734"/>
    </location>
</feature>
<evidence type="ECO:0000259" key="4">
    <source>
        <dbReference type="Pfam" id="PF23314"/>
    </source>
</evidence>
<evidence type="ECO:0000256" key="1">
    <source>
        <dbReference type="ARBA" id="ARBA00008058"/>
    </source>
</evidence>
<feature type="region of interest" description="Disordered" evidence="2">
    <location>
        <begin position="564"/>
        <end position="589"/>
    </location>
</feature>
<dbReference type="EMBL" id="VWZI01008883">
    <property type="protein sequence ID" value="NXG45535.1"/>
    <property type="molecule type" value="Genomic_DNA"/>
</dbReference>
<feature type="compositionally biased region" description="Basic and acidic residues" evidence="2">
    <location>
        <begin position="2068"/>
        <end position="2088"/>
    </location>
</feature>
<feature type="compositionally biased region" description="Polar residues" evidence="2">
    <location>
        <begin position="213"/>
        <end position="226"/>
    </location>
</feature>
<dbReference type="InterPro" id="IPR056243">
    <property type="entry name" value="TASOR_ab_dom"/>
</dbReference>
<dbReference type="Pfam" id="PF12509">
    <property type="entry name" value="DUF3715"/>
    <property type="match status" value="1"/>
</dbReference>
<feature type="region of interest" description="Disordered" evidence="2">
    <location>
        <begin position="1177"/>
        <end position="1224"/>
    </location>
</feature>
<feature type="compositionally biased region" description="Low complexity" evidence="2">
    <location>
        <begin position="924"/>
        <end position="935"/>
    </location>
</feature>
<feature type="region of interest" description="Disordered" evidence="2">
    <location>
        <begin position="1667"/>
        <end position="1836"/>
    </location>
</feature>
<feature type="compositionally biased region" description="Basic and acidic residues" evidence="2">
    <location>
        <begin position="489"/>
        <end position="498"/>
    </location>
</feature>
<feature type="compositionally biased region" description="Basic and acidic residues" evidence="2">
    <location>
        <begin position="511"/>
        <end position="524"/>
    </location>
</feature>
<feature type="compositionally biased region" description="Polar residues" evidence="2">
    <location>
        <begin position="909"/>
        <end position="918"/>
    </location>
</feature>
<feature type="compositionally biased region" description="Basic and acidic residues" evidence="2">
    <location>
        <begin position="1532"/>
        <end position="1544"/>
    </location>
</feature>
<feature type="compositionally biased region" description="Basic and acidic residues" evidence="2">
    <location>
        <begin position="426"/>
        <end position="474"/>
    </location>
</feature>
<feature type="non-terminal residue" evidence="6">
    <location>
        <position position="2371"/>
    </location>
</feature>
<evidence type="ECO:0000259" key="3">
    <source>
        <dbReference type="Pfam" id="PF12509"/>
    </source>
</evidence>
<proteinExistence type="inferred from homology"/>
<keyword evidence="7" id="KW-1185">Reference proteome</keyword>
<comment type="caution">
    <text evidence="6">The sequence shown here is derived from an EMBL/GenBank/DDBJ whole genome shotgun (WGS) entry which is preliminary data.</text>
</comment>
<feature type="region of interest" description="Disordered" evidence="2">
    <location>
        <begin position="2066"/>
        <end position="2090"/>
    </location>
</feature>
<evidence type="ECO:0000313" key="7">
    <source>
        <dbReference type="Proteomes" id="UP000574528"/>
    </source>
</evidence>
<evidence type="ECO:0000313" key="6">
    <source>
        <dbReference type="EMBL" id="NXG45535.1"/>
    </source>
</evidence>
<reference evidence="6 7" key="1">
    <citation type="submission" date="2019-09" db="EMBL/GenBank/DDBJ databases">
        <title>Bird 10,000 Genomes (B10K) Project - Family phase.</title>
        <authorList>
            <person name="Zhang G."/>
        </authorList>
    </citation>
    <scope>NUCLEOTIDE SEQUENCE [LARGE SCALE GENOMIC DNA]</scope>
    <source>
        <strain evidence="6">B10K-DU-001-24</strain>
        <tissue evidence="6">Muscle</tissue>
    </source>
</reference>
<comment type="similarity">
    <text evidence="1">Belongs to the TASOR family.</text>
</comment>
<dbReference type="GO" id="GO:0005654">
    <property type="term" value="C:nucleoplasm"/>
    <property type="evidence" value="ECO:0007669"/>
    <property type="project" value="TreeGrafter"/>
</dbReference>
<dbReference type="Pfam" id="PF23314">
    <property type="entry name" value="TASOR_alpha-beta"/>
    <property type="match status" value="1"/>
</dbReference>
<dbReference type="InterPro" id="IPR056242">
    <property type="entry name" value="PIN_TASOR"/>
</dbReference>
<feature type="region of interest" description="Disordered" evidence="2">
    <location>
        <begin position="410"/>
        <end position="532"/>
    </location>
</feature>
<protein>
    <submittedName>
        <fullName evidence="6">F208B protein</fullName>
    </submittedName>
</protein>
<organism evidence="6 7">
    <name type="scientific">Psilopogon haemacephalus</name>
    <name type="common">coppersmith barbet</name>
    <dbReference type="NCBI Taxonomy" id="2585815"/>
    <lineage>
        <taxon>Eukaryota</taxon>
        <taxon>Metazoa</taxon>
        <taxon>Chordata</taxon>
        <taxon>Craniata</taxon>
        <taxon>Vertebrata</taxon>
        <taxon>Euteleostomi</taxon>
        <taxon>Archelosauria</taxon>
        <taxon>Archosauria</taxon>
        <taxon>Dinosauria</taxon>
        <taxon>Saurischia</taxon>
        <taxon>Theropoda</taxon>
        <taxon>Coelurosauria</taxon>
        <taxon>Aves</taxon>
        <taxon>Neognathae</taxon>
        <taxon>Neoaves</taxon>
        <taxon>Telluraves</taxon>
        <taxon>Coraciimorphae</taxon>
        <taxon>Piciformes</taxon>
        <taxon>Megalaimidae</taxon>
        <taxon>Psilopogon</taxon>
    </lineage>
</organism>
<feature type="region of interest" description="Disordered" evidence="2">
    <location>
        <begin position="637"/>
        <end position="670"/>
    </location>
</feature>
<evidence type="ECO:0000259" key="5">
    <source>
        <dbReference type="Pfam" id="PF24630"/>
    </source>
</evidence>